<evidence type="ECO:0000256" key="3">
    <source>
        <dbReference type="ARBA" id="ARBA00022691"/>
    </source>
</evidence>
<dbReference type="AlphaFoldDB" id="A0A383B3D5"/>
<reference evidence="6" key="1">
    <citation type="submission" date="2018-05" db="EMBL/GenBank/DDBJ databases">
        <authorList>
            <person name="Lanie J.A."/>
            <person name="Ng W.-L."/>
            <person name="Kazmierczak K.M."/>
            <person name="Andrzejewski T.M."/>
            <person name="Davidsen T.M."/>
            <person name="Wayne K.J."/>
            <person name="Tettelin H."/>
            <person name="Glass J.I."/>
            <person name="Rusch D."/>
            <person name="Podicherti R."/>
            <person name="Tsui H.-C.T."/>
            <person name="Winkler M.E."/>
        </authorList>
    </citation>
    <scope>NUCLEOTIDE SEQUENCE</scope>
</reference>
<dbReference type="SUPFAM" id="SSF53335">
    <property type="entry name" value="S-adenosyl-L-methionine-dependent methyltransferases"/>
    <property type="match status" value="1"/>
</dbReference>
<dbReference type="InterPro" id="IPR029063">
    <property type="entry name" value="SAM-dependent_MTases_sf"/>
</dbReference>
<protein>
    <recommendedName>
        <fullName evidence="5">Ribosomal RNA adenine methylase transferase N-terminal domain-containing protein</fullName>
    </recommendedName>
</protein>
<evidence type="ECO:0000313" key="6">
    <source>
        <dbReference type="EMBL" id="SVE14333.1"/>
    </source>
</evidence>
<evidence type="ECO:0000256" key="1">
    <source>
        <dbReference type="ARBA" id="ARBA00022603"/>
    </source>
</evidence>
<keyword evidence="4" id="KW-0694">RNA-binding</keyword>
<dbReference type="GO" id="GO:0005829">
    <property type="term" value="C:cytosol"/>
    <property type="evidence" value="ECO:0007669"/>
    <property type="project" value="TreeGrafter"/>
</dbReference>
<accession>A0A383B3D5</accession>
<dbReference type="InterPro" id="IPR020598">
    <property type="entry name" value="rRNA_Ade_methylase_Trfase_N"/>
</dbReference>
<dbReference type="Gene3D" id="3.40.50.150">
    <property type="entry name" value="Vaccinia Virus protein VP39"/>
    <property type="match status" value="1"/>
</dbReference>
<feature type="domain" description="Ribosomal RNA adenine methylase transferase N-terminal" evidence="5">
    <location>
        <begin position="33"/>
        <end position="174"/>
    </location>
</feature>
<dbReference type="GO" id="GO:0003723">
    <property type="term" value="F:RNA binding"/>
    <property type="evidence" value="ECO:0007669"/>
    <property type="project" value="UniProtKB-KW"/>
</dbReference>
<dbReference type="InterPro" id="IPR001737">
    <property type="entry name" value="KsgA/Erm"/>
</dbReference>
<proteinExistence type="predicted"/>
<evidence type="ECO:0000256" key="2">
    <source>
        <dbReference type="ARBA" id="ARBA00022679"/>
    </source>
</evidence>
<evidence type="ECO:0000256" key="4">
    <source>
        <dbReference type="ARBA" id="ARBA00022884"/>
    </source>
</evidence>
<dbReference type="PROSITE" id="PS51689">
    <property type="entry name" value="SAM_RNA_A_N6_MT"/>
    <property type="match status" value="1"/>
</dbReference>
<dbReference type="Pfam" id="PF00398">
    <property type="entry name" value="RrnaAD"/>
    <property type="match status" value="1"/>
</dbReference>
<dbReference type="PANTHER" id="PTHR11727:SF7">
    <property type="entry name" value="DIMETHYLADENOSINE TRANSFERASE-RELATED"/>
    <property type="match status" value="1"/>
</dbReference>
<name>A0A383B3D5_9ZZZZ</name>
<keyword evidence="3" id="KW-0949">S-adenosyl-L-methionine</keyword>
<gene>
    <name evidence="6" type="ORF">METZ01_LOCUS467187</name>
</gene>
<keyword evidence="1" id="KW-0489">Methyltransferase</keyword>
<feature type="non-terminal residue" evidence="6">
    <location>
        <position position="174"/>
    </location>
</feature>
<dbReference type="SMART" id="SM00650">
    <property type="entry name" value="rADc"/>
    <property type="match status" value="1"/>
</dbReference>
<sequence>MVIGSKETQSILERHSIIPSRSLGQNFVTDPNTIRKVVRLAELKQTDQVLEIGAGLGSLTCELSKAKKIVAIEFDRYLIPALSETLDRAAMQEKTEILQKDAMGIRWHEFFLNRSGDWKMISNLPYNIASPLLLDLLDYAPQVTKILVMIQREVGERFVAKVGTPSYGIPSVKA</sequence>
<dbReference type="PANTHER" id="PTHR11727">
    <property type="entry name" value="DIMETHYLADENOSINE TRANSFERASE"/>
    <property type="match status" value="1"/>
</dbReference>
<organism evidence="6">
    <name type="scientific">marine metagenome</name>
    <dbReference type="NCBI Taxonomy" id="408172"/>
    <lineage>
        <taxon>unclassified sequences</taxon>
        <taxon>metagenomes</taxon>
        <taxon>ecological metagenomes</taxon>
    </lineage>
</organism>
<evidence type="ECO:0000259" key="5">
    <source>
        <dbReference type="SMART" id="SM00650"/>
    </source>
</evidence>
<dbReference type="GO" id="GO:0000179">
    <property type="term" value="F:rRNA (adenine-N6,N6-)-dimethyltransferase activity"/>
    <property type="evidence" value="ECO:0007669"/>
    <property type="project" value="InterPro"/>
</dbReference>
<dbReference type="PROSITE" id="PS01131">
    <property type="entry name" value="RRNA_A_DIMETH"/>
    <property type="match status" value="1"/>
</dbReference>
<dbReference type="InterPro" id="IPR020596">
    <property type="entry name" value="rRNA_Ade_Mease_Trfase_CS"/>
</dbReference>
<dbReference type="EMBL" id="UINC01197050">
    <property type="protein sequence ID" value="SVE14333.1"/>
    <property type="molecule type" value="Genomic_DNA"/>
</dbReference>
<keyword evidence="2" id="KW-0808">Transferase</keyword>
<dbReference type="CDD" id="cd02440">
    <property type="entry name" value="AdoMet_MTases"/>
    <property type="match status" value="1"/>
</dbReference>